<dbReference type="InterPro" id="IPR011009">
    <property type="entry name" value="Kinase-like_dom_sf"/>
</dbReference>
<dbReference type="Proteomes" id="UP000053611">
    <property type="component" value="Unassembled WGS sequence"/>
</dbReference>
<dbReference type="InterPro" id="IPR008271">
    <property type="entry name" value="Ser/Thr_kinase_AS"/>
</dbReference>
<evidence type="ECO:0000256" key="1">
    <source>
        <dbReference type="ARBA" id="ARBA00022679"/>
    </source>
</evidence>
<name>A0A0J1AX37_9TREE</name>
<organism evidence="8 9">
    <name type="scientific">Cutaneotrichosporon oleaginosum</name>
    <dbReference type="NCBI Taxonomy" id="879819"/>
    <lineage>
        <taxon>Eukaryota</taxon>
        <taxon>Fungi</taxon>
        <taxon>Dikarya</taxon>
        <taxon>Basidiomycota</taxon>
        <taxon>Agaricomycotina</taxon>
        <taxon>Tremellomycetes</taxon>
        <taxon>Trichosporonales</taxon>
        <taxon>Trichosporonaceae</taxon>
        <taxon>Cutaneotrichosporon</taxon>
    </lineage>
</organism>
<dbReference type="InterPro" id="IPR000719">
    <property type="entry name" value="Prot_kinase_dom"/>
</dbReference>
<keyword evidence="9" id="KW-1185">Reference proteome</keyword>
<keyword evidence="4" id="KW-0067">ATP-binding</keyword>
<dbReference type="PANTHER" id="PTHR11042:SF138">
    <property type="entry name" value="SERINE_THREONINE-PROTEIN KINASE IKS1-RELATED"/>
    <property type="match status" value="1"/>
</dbReference>
<dbReference type="SMART" id="SM00220">
    <property type="entry name" value="S_TKc"/>
    <property type="match status" value="1"/>
</dbReference>
<keyword evidence="3 8" id="KW-0418">Kinase</keyword>
<dbReference type="GO" id="GO:0004672">
    <property type="term" value="F:protein kinase activity"/>
    <property type="evidence" value="ECO:0007669"/>
    <property type="project" value="InterPro"/>
</dbReference>
<evidence type="ECO:0000256" key="2">
    <source>
        <dbReference type="ARBA" id="ARBA00022741"/>
    </source>
</evidence>
<feature type="compositionally biased region" description="Basic and acidic residues" evidence="6">
    <location>
        <begin position="66"/>
        <end position="85"/>
    </location>
</feature>
<dbReference type="EMBL" id="KQ087246">
    <property type="protein sequence ID" value="KLT39879.1"/>
    <property type="molecule type" value="Genomic_DNA"/>
</dbReference>
<evidence type="ECO:0000313" key="8">
    <source>
        <dbReference type="EMBL" id="KLT39879.1"/>
    </source>
</evidence>
<evidence type="ECO:0000256" key="6">
    <source>
        <dbReference type="SAM" id="MobiDB-lite"/>
    </source>
</evidence>
<evidence type="ECO:0000256" key="4">
    <source>
        <dbReference type="ARBA" id="ARBA00022840"/>
    </source>
</evidence>
<accession>A0A0J1AX37</accession>
<dbReference type="Pfam" id="PF00069">
    <property type="entry name" value="Pkinase"/>
    <property type="match status" value="1"/>
</dbReference>
<feature type="compositionally biased region" description="Low complexity" evidence="6">
    <location>
        <begin position="41"/>
        <end position="54"/>
    </location>
</feature>
<comment type="similarity">
    <text evidence="5">Belongs to the protein kinase superfamily. Ser/Thr protein kinase family. GCN2 subfamily.</text>
</comment>
<dbReference type="GO" id="GO:0005634">
    <property type="term" value="C:nucleus"/>
    <property type="evidence" value="ECO:0007669"/>
    <property type="project" value="TreeGrafter"/>
</dbReference>
<dbReference type="Gene3D" id="3.30.200.20">
    <property type="entry name" value="Phosphorylase Kinase, domain 1"/>
    <property type="match status" value="1"/>
</dbReference>
<dbReference type="AlphaFoldDB" id="A0A0J1AX37"/>
<keyword evidence="2" id="KW-0547">Nucleotide-binding</keyword>
<evidence type="ECO:0000256" key="3">
    <source>
        <dbReference type="ARBA" id="ARBA00022777"/>
    </source>
</evidence>
<dbReference type="STRING" id="879819.A0A0J1AX37"/>
<dbReference type="PROSITE" id="PS50011">
    <property type="entry name" value="PROTEIN_KINASE_DOM"/>
    <property type="match status" value="1"/>
</dbReference>
<sequence length="641" mass="71166">MPPQPQLYPGSPDSRAWTPIGETSNQLIVYHPPSHAIQVLPHPRSTPSHSSSSRQLRILPTASSDTKPDRLNDPDKCPLCGHERMSISQVGDDLPPRSDQEGTAEGHYFRVLERAHESSRPGTPSSARRGGSPHSHPATPPRNGDYCPDEDSSNLPAMGYYRRFFKEERRLGIGAEGSVFLATHIIGGNVLGTYAVKKIAVGTSKDYLVRILREVRLLETLRHPNIIPYYHSWVDETQFSAFGPPILALHVLMMYATAGNLDAFLLNRSYGDSAQPPTSATDVGDSESIDLLPKAERIKAFKRRRQSGNLGRRGETRGVLLLGLEEILKLFGDIVSGLAFLHSNSILHLDLKCSNVLLYWEEGEVIPKALLSDFGTSEEMLRGRRERTGHTGTMEYMAPETIVTDKSGNWRPSDSHADMWSLGMVLHKLLFLRLPYEFTEDLQRLHTEIVAYPGFEATTDLVETCERRHIPRNMLLLLEKLLHLSPDQRPSAERVRLAIDALRNTSTRRSGSSLWRKKGSGSNAKASEHPRNYQKPHPAFSSPVRGILALPPPFENDTTEEQMPVHRAGRSTSELTRGVLFIVKVLSLQPRLGGAELPPPVVLVLLAMGMCDLLVPGIGVEWTAGLCVVHVGVIAGCRMWR</sequence>
<reference evidence="8 9" key="1">
    <citation type="submission" date="2015-03" db="EMBL/GenBank/DDBJ databases">
        <title>Genomics and transcriptomics of the oil-accumulating basidiomycete yeast T. oleaginosus allow insights into substrate utilization and the diverse evolutionary trajectories of mating systems in fungi.</title>
        <authorList>
            <consortium name="DOE Joint Genome Institute"/>
            <person name="Kourist R."/>
            <person name="Kracht O."/>
            <person name="Bracharz F."/>
            <person name="Lipzen A."/>
            <person name="Nolan M."/>
            <person name="Ohm R."/>
            <person name="Grigoriev I."/>
            <person name="Sun S."/>
            <person name="Heitman J."/>
            <person name="Bruck T."/>
            <person name="Nowrousian M."/>
        </authorList>
    </citation>
    <scope>NUCLEOTIDE SEQUENCE [LARGE SCALE GENOMIC DNA]</scope>
    <source>
        <strain evidence="8 9">IBC0246</strain>
    </source>
</reference>
<feature type="region of interest" description="Disordered" evidence="6">
    <location>
        <begin position="114"/>
        <end position="151"/>
    </location>
</feature>
<dbReference type="GO" id="GO:0005737">
    <property type="term" value="C:cytoplasm"/>
    <property type="evidence" value="ECO:0007669"/>
    <property type="project" value="TreeGrafter"/>
</dbReference>
<feature type="region of interest" description="Disordered" evidence="6">
    <location>
        <begin position="509"/>
        <end position="539"/>
    </location>
</feature>
<dbReference type="RefSeq" id="XP_018276370.1">
    <property type="nucleotide sequence ID" value="XM_018425832.1"/>
</dbReference>
<dbReference type="PROSITE" id="PS00108">
    <property type="entry name" value="PROTEIN_KINASE_ST"/>
    <property type="match status" value="1"/>
</dbReference>
<proteinExistence type="inferred from homology"/>
<feature type="domain" description="Protein kinase" evidence="7">
    <location>
        <begin position="165"/>
        <end position="502"/>
    </location>
</feature>
<dbReference type="InterPro" id="IPR050339">
    <property type="entry name" value="CC_SR_Kinase"/>
</dbReference>
<dbReference type="PANTHER" id="PTHR11042">
    <property type="entry name" value="EUKARYOTIC TRANSLATION INITIATION FACTOR 2-ALPHA KINASE EIF2-ALPHA KINASE -RELATED"/>
    <property type="match status" value="1"/>
</dbReference>
<dbReference type="GeneID" id="28986435"/>
<gene>
    <name evidence="8" type="ORF">CC85DRAFT_309228</name>
</gene>
<dbReference type="Gene3D" id="1.10.510.10">
    <property type="entry name" value="Transferase(Phosphotransferase) domain 1"/>
    <property type="match status" value="1"/>
</dbReference>
<evidence type="ECO:0000259" key="7">
    <source>
        <dbReference type="PROSITE" id="PS50011"/>
    </source>
</evidence>
<dbReference type="GO" id="GO:0005524">
    <property type="term" value="F:ATP binding"/>
    <property type="evidence" value="ECO:0007669"/>
    <property type="project" value="UniProtKB-KW"/>
</dbReference>
<protein>
    <submittedName>
        <fullName evidence="8">Kinase-like protein</fullName>
    </submittedName>
</protein>
<dbReference type="OrthoDB" id="1405469at2759"/>
<evidence type="ECO:0000256" key="5">
    <source>
        <dbReference type="ARBA" id="ARBA00037982"/>
    </source>
</evidence>
<feature type="region of interest" description="Disordered" evidence="6">
    <location>
        <begin position="37"/>
        <end position="102"/>
    </location>
</feature>
<keyword evidence="1" id="KW-0808">Transferase</keyword>
<dbReference type="SUPFAM" id="SSF56112">
    <property type="entry name" value="Protein kinase-like (PK-like)"/>
    <property type="match status" value="1"/>
</dbReference>
<evidence type="ECO:0000313" key="9">
    <source>
        <dbReference type="Proteomes" id="UP000053611"/>
    </source>
</evidence>